<dbReference type="KEGG" id="pbh:AAW51_3905"/>
<dbReference type="Pfam" id="PF13628">
    <property type="entry name" value="DUF4142"/>
    <property type="match status" value="1"/>
</dbReference>
<dbReference type="InterPro" id="IPR025419">
    <property type="entry name" value="DUF4142"/>
</dbReference>
<dbReference type="AlphaFoldDB" id="A0A0G3BTA0"/>
<feature type="domain" description="DUF4142" evidence="2">
    <location>
        <begin position="57"/>
        <end position="192"/>
    </location>
</feature>
<dbReference type="PATRIC" id="fig|413882.6.peg.4075"/>
<dbReference type="OrthoDB" id="118677at2"/>
<evidence type="ECO:0000259" key="2">
    <source>
        <dbReference type="Pfam" id="PF13628"/>
    </source>
</evidence>
<evidence type="ECO:0000313" key="3">
    <source>
        <dbReference type="EMBL" id="AKJ30596.1"/>
    </source>
</evidence>
<dbReference type="EMBL" id="CP011371">
    <property type="protein sequence ID" value="AKJ30596.1"/>
    <property type="molecule type" value="Genomic_DNA"/>
</dbReference>
<gene>
    <name evidence="3" type="ORF">AAW51_3905</name>
</gene>
<evidence type="ECO:0000313" key="4">
    <source>
        <dbReference type="Proteomes" id="UP000035352"/>
    </source>
</evidence>
<dbReference type="Proteomes" id="UP000035352">
    <property type="component" value="Chromosome"/>
</dbReference>
<dbReference type="RefSeq" id="WP_157359963.1">
    <property type="nucleotide sequence ID" value="NZ_CP011371.1"/>
</dbReference>
<evidence type="ECO:0000256" key="1">
    <source>
        <dbReference type="SAM" id="MobiDB-lite"/>
    </source>
</evidence>
<dbReference type="PANTHER" id="PTHR38593">
    <property type="entry name" value="BLR2558 PROTEIN"/>
    <property type="match status" value="1"/>
</dbReference>
<reference evidence="3 4" key="1">
    <citation type="submission" date="2015-05" db="EMBL/GenBank/DDBJ databases">
        <authorList>
            <person name="Tang B."/>
            <person name="Yu Y."/>
        </authorList>
    </citation>
    <scope>NUCLEOTIDE SEQUENCE [LARGE SCALE GENOMIC DNA]</scope>
    <source>
        <strain evidence="3 4">DSM 7029</strain>
    </source>
</reference>
<organism evidence="3 4">
    <name type="scientific">Caldimonas brevitalea</name>
    <dbReference type="NCBI Taxonomy" id="413882"/>
    <lineage>
        <taxon>Bacteria</taxon>
        <taxon>Pseudomonadati</taxon>
        <taxon>Pseudomonadota</taxon>
        <taxon>Betaproteobacteria</taxon>
        <taxon>Burkholderiales</taxon>
        <taxon>Sphaerotilaceae</taxon>
        <taxon>Caldimonas</taxon>
    </lineage>
</organism>
<keyword evidence="4" id="KW-1185">Reference proteome</keyword>
<dbReference type="Gene3D" id="1.20.1260.10">
    <property type="match status" value="1"/>
</dbReference>
<feature type="compositionally biased region" description="Polar residues" evidence="1">
    <location>
        <begin position="18"/>
        <end position="28"/>
    </location>
</feature>
<dbReference type="STRING" id="413882.AAW51_3905"/>
<dbReference type="PANTHER" id="PTHR38593:SF1">
    <property type="entry name" value="BLR2558 PROTEIN"/>
    <property type="match status" value="1"/>
</dbReference>
<name>A0A0G3BTA0_9BURK</name>
<dbReference type="InterPro" id="IPR012347">
    <property type="entry name" value="Ferritin-like"/>
</dbReference>
<proteinExistence type="predicted"/>
<feature type="region of interest" description="Disordered" evidence="1">
    <location>
        <begin position="1"/>
        <end position="43"/>
    </location>
</feature>
<feature type="compositionally biased region" description="Low complexity" evidence="1">
    <location>
        <begin position="33"/>
        <end position="43"/>
    </location>
</feature>
<sequence length="198" mass="20318">MDNSSVAATGSGAVNVESPRSTPETSNRLAGGVVSASAQPPAAAASRVNASPLALVDQNFLTSAAAAGLFEMAASRAAADRATHADVKAYAAMLVKDHSAAHEDLRTLAARKSVNLPTEVPAGQVPTLEKLTNARGTDFDRAFVQTIGVSAHKTDISLFEKAANTAQDPEVRAWAAKILPKLREHLAAAQKLPGASGA</sequence>
<protein>
    <submittedName>
        <fullName evidence="3">Membrane protein</fullName>
    </submittedName>
</protein>
<accession>A0A0G3BTA0</accession>